<feature type="domain" description="NAD-dependent epimerase/dehydratase" evidence="3">
    <location>
        <begin position="63"/>
        <end position="221"/>
    </location>
</feature>
<evidence type="ECO:0000256" key="1">
    <source>
        <dbReference type="ARBA" id="ARBA00023002"/>
    </source>
</evidence>
<keyword evidence="5" id="KW-1185">Reference proteome</keyword>
<comment type="similarity">
    <text evidence="2">Belongs to the NAD(P)-dependent epimerase/dehydratase family. Dihydroflavonol-4-reductase subfamily.</text>
</comment>
<dbReference type="PANTHER" id="PTHR10366">
    <property type="entry name" value="NAD DEPENDENT EPIMERASE/DEHYDRATASE"/>
    <property type="match status" value="1"/>
</dbReference>
<evidence type="ECO:0000313" key="4">
    <source>
        <dbReference type="EMBL" id="PIK53109.1"/>
    </source>
</evidence>
<proteinExistence type="inferred from homology"/>
<name>A0A2G8KYN0_STIJA</name>
<dbReference type="AlphaFoldDB" id="A0A2G8KYN0"/>
<comment type="caution">
    <text evidence="4">The sequence shown here is derived from an EMBL/GenBank/DDBJ whole genome shotgun (WGS) entry which is preliminary data.</text>
</comment>
<dbReference type="Pfam" id="PF01370">
    <property type="entry name" value="Epimerase"/>
    <property type="match status" value="1"/>
</dbReference>
<organism evidence="4 5">
    <name type="scientific">Stichopus japonicus</name>
    <name type="common">Sea cucumber</name>
    <dbReference type="NCBI Taxonomy" id="307972"/>
    <lineage>
        <taxon>Eukaryota</taxon>
        <taxon>Metazoa</taxon>
        <taxon>Echinodermata</taxon>
        <taxon>Eleutherozoa</taxon>
        <taxon>Echinozoa</taxon>
        <taxon>Holothuroidea</taxon>
        <taxon>Aspidochirotacea</taxon>
        <taxon>Aspidochirotida</taxon>
        <taxon>Stichopodidae</taxon>
        <taxon>Apostichopus</taxon>
    </lineage>
</organism>
<dbReference type="Proteomes" id="UP000230750">
    <property type="component" value="Unassembled WGS sequence"/>
</dbReference>
<dbReference type="PANTHER" id="PTHR10366:SF564">
    <property type="entry name" value="STEROL-4-ALPHA-CARBOXYLATE 3-DEHYDROGENASE, DECARBOXYLATING"/>
    <property type="match status" value="1"/>
</dbReference>
<dbReference type="EMBL" id="MRZV01000301">
    <property type="protein sequence ID" value="PIK53109.1"/>
    <property type="molecule type" value="Genomic_DNA"/>
</dbReference>
<dbReference type="InterPro" id="IPR036291">
    <property type="entry name" value="NAD(P)-bd_dom_sf"/>
</dbReference>
<reference evidence="4 5" key="1">
    <citation type="journal article" date="2017" name="PLoS Biol.">
        <title>The sea cucumber genome provides insights into morphological evolution and visceral regeneration.</title>
        <authorList>
            <person name="Zhang X."/>
            <person name="Sun L."/>
            <person name="Yuan J."/>
            <person name="Sun Y."/>
            <person name="Gao Y."/>
            <person name="Zhang L."/>
            <person name="Li S."/>
            <person name="Dai H."/>
            <person name="Hamel J.F."/>
            <person name="Liu C."/>
            <person name="Yu Y."/>
            <person name="Liu S."/>
            <person name="Lin W."/>
            <person name="Guo K."/>
            <person name="Jin S."/>
            <person name="Xu P."/>
            <person name="Storey K.B."/>
            <person name="Huan P."/>
            <person name="Zhang T."/>
            <person name="Zhou Y."/>
            <person name="Zhang J."/>
            <person name="Lin C."/>
            <person name="Li X."/>
            <person name="Xing L."/>
            <person name="Huo D."/>
            <person name="Sun M."/>
            <person name="Wang L."/>
            <person name="Mercier A."/>
            <person name="Li F."/>
            <person name="Yang H."/>
            <person name="Xiang J."/>
        </authorList>
    </citation>
    <scope>NUCLEOTIDE SEQUENCE [LARGE SCALE GENOMIC DNA]</scope>
    <source>
        <strain evidence="4">Shaxun</strain>
        <tissue evidence="4">Muscle</tissue>
    </source>
</reference>
<dbReference type="OrthoDB" id="2735536at2759"/>
<accession>A0A2G8KYN0</accession>
<evidence type="ECO:0000313" key="5">
    <source>
        <dbReference type="Proteomes" id="UP000230750"/>
    </source>
</evidence>
<dbReference type="STRING" id="307972.A0A2G8KYN0"/>
<sequence>MLYSDAGTRYLELKRQYSLLKLYGVLVTGASGYVATGIVNDLLNKGYLVRGTVRSLKNPGKPKNAEEVIRPAVDGTISVLEACKQDGNIKRVVVTSSIAAVGMNHTTKPLNENDWSDPSHGGAEAEPYCISKLMAEKAAFEYVEKLSDKDKFEICTVLPGYVIGPTLTDQVSTSLDIIKRVMVGGDLMVPDVSFTFVDIRDVVDAHVQCMTSPKAPGERYLIVDKILGYSEVCKILSDEFYPQGPSSHNYGQITVTKLIISQPEGERDRPDKRV</sequence>
<evidence type="ECO:0000259" key="3">
    <source>
        <dbReference type="Pfam" id="PF01370"/>
    </source>
</evidence>
<dbReference type="SUPFAM" id="SSF51735">
    <property type="entry name" value="NAD(P)-binding Rossmann-fold domains"/>
    <property type="match status" value="1"/>
</dbReference>
<evidence type="ECO:0000256" key="2">
    <source>
        <dbReference type="ARBA" id="ARBA00023445"/>
    </source>
</evidence>
<dbReference type="GO" id="GO:0016616">
    <property type="term" value="F:oxidoreductase activity, acting on the CH-OH group of donors, NAD or NADP as acceptor"/>
    <property type="evidence" value="ECO:0007669"/>
    <property type="project" value="TreeGrafter"/>
</dbReference>
<dbReference type="InterPro" id="IPR050425">
    <property type="entry name" value="NAD(P)_dehydrat-like"/>
</dbReference>
<gene>
    <name evidence="4" type="ORF">BSL78_10028</name>
</gene>
<dbReference type="Gene3D" id="3.40.50.720">
    <property type="entry name" value="NAD(P)-binding Rossmann-like Domain"/>
    <property type="match status" value="2"/>
</dbReference>
<dbReference type="InterPro" id="IPR001509">
    <property type="entry name" value="Epimerase_deHydtase"/>
</dbReference>
<keyword evidence="1" id="KW-0560">Oxidoreductase</keyword>
<protein>
    <recommendedName>
        <fullName evidence="3">NAD-dependent epimerase/dehydratase domain-containing protein</fullName>
    </recommendedName>
</protein>